<protein>
    <submittedName>
        <fullName evidence="2">Uncharacterized protein</fullName>
    </submittedName>
</protein>
<accession>A0A0L6U2G8</accession>
<proteinExistence type="predicted"/>
<keyword evidence="1" id="KW-0472">Membrane</keyword>
<comment type="caution">
    <text evidence="2">The sequence shown here is derived from an EMBL/GenBank/DDBJ whole genome shotgun (WGS) entry which is preliminary data.</text>
</comment>
<gene>
    <name evidence="2" type="ORF">AKG39_10250</name>
</gene>
<evidence type="ECO:0000313" key="3">
    <source>
        <dbReference type="Proteomes" id="UP000036873"/>
    </source>
</evidence>
<organism evidence="2 3">
    <name type="scientific">Acetobacterium bakii</name>
    <dbReference type="NCBI Taxonomy" id="52689"/>
    <lineage>
        <taxon>Bacteria</taxon>
        <taxon>Bacillati</taxon>
        <taxon>Bacillota</taxon>
        <taxon>Clostridia</taxon>
        <taxon>Eubacteriales</taxon>
        <taxon>Eubacteriaceae</taxon>
        <taxon>Acetobacterium</taxon>
    </lineage>
</organism>
<feature type="transmembrane region" description="Helical" evidence="1">
    <location>
        <begin position="83"/>
        <end position="101"/>
    </location>
</feature>
<dbReference type="InterPro" id="IPR046664">
    <property type="entry name" value="DUF6773"/>
</dbReference>
<dbReference type="Pfam" id="PF20563">
    <property type="entry name" value="DUF6773"/>
    <property type="match status" value="1"/>
</dbReference>
<keyword evidence="1" id="KW-1133">Transmembrane helix</keyword>
<dbReference type="RefSeq" id="WP_050740298.1">
    <property type="nucleotide sequence ID" value="NZ_LGYO01000022.1"/>
</dbReference>
<dbReference type="AlphaFoldDB" id="A0A0L6U2G8"/>
<dbReference type="EMBL" id="LGYO01000022">
    <property type="protein sequence ID" value="KNZ41980.1"/>
    <property type="molecule type" value="Genomic_DNA"/>
</dbReference>
<dbReference type="OrthoDB" id="1778311at2"/>
<feature type="transmembrane region" description="Helical" evidence="1">
    <location>
        <begin position="113"/>
        <end position="138"/>
    </location>
</feature>
<keyword evidence="3" id="KW-1185">Reference proteome</keyword>
<reference evidence="3" key="1">
    <citation type="submission" date="2015-07" db="EMBL/GenBank/DDBJ databases">
        <title>Draft genome sequence of Acetobacterium bakii DSM 8293, a potential psychrophilic chemical producer through syngas fermentation.</title>
        <authorList>
            <person name="Song Y."/>
            <person name="Hwang S."/>
            <person name="Cho B.-K."/>
        </authorList>
    </citation>
    <scope>NUCLEOTIDE SEQUENCE [LARGE SCALE GENOMIC DNA]</scope>
    <source>
        <strain evidence="3">DSM 8239</strain>
    </source>
</reference>
<evidence type="ECO:0000313" key="2">
    <source>
        <dbReference type="EMBL" id="KNZ41980.1"/>
    </source>
</evidence>
<name>A0A0L6U2G8_9FIRM</name>
<keyword evidence="1" id="KW-0812">Transmembrane</keyword>
<dbReference type="Proteomes" id="UP000036873">
    <property type="component" value="Unassembled WGS sequence"/>
</dbReference>
<evidence type="ECO:0000256" key="1">
    <source>
        <dbReference type="SAM" id="Phobius"/>
    </source>
</evidence>
<feature type="transmembrane region" description="Helical" evidence="1">
    <location>
        <begin position="21"/>
        <end position="41"/>
    </location>
</feature>
<sequence length="160" mass="18752">MKKFKKVVDERQEMELYKIEHVCFWIVFWLLLGSIIVQSMFLDAPFTQWAFEWTIFMICCGGIMVGCYKRGQWDFYSKPTTKNYLIYSLIGSGVFAVIYAITMYMNNDYLKDYLLGLGALTAFIFALMFALIFAALFISGTLVKKRQKQLEDNFNDNDHE</sequence>
<feature type="transmembrane region" description="Helical" evidence="1">
    <location>
        <begin position="53"/>
        <end position="71"/>
    </location>
</feature>